<keyword evidence="1" id="KW-0472">Membrane</keyword>
<keyword evidence="5" id="KW-1185">Reference proteome</keyword>
<feature type="transmembrane region" description="Helical" evidence="1">
    <location>
        <begin position="243"/>
        <end position="263"/>
    </location>
</feature>
<dbReference type="Proteomes" id="UP001219933">
    <property type="component" value="Chromosome 1"/>
</dbReference>
<feature type="transmembrane region" description="Helical" evidence="1">
    <location>
        <begin position="209"/>
        <end position="231"/>
    </location>
</feature>
<feature type="signal peptide" evidence="2">
    <location>
        <begin position="1"/>
        <end position="22"/>
    </location>
</feature>
<name>A0AAF0J4U4_9BASI</name>
<dbReference type="EMBL" id="CP119877">
    <property type="protein sequence ID" value="WFD33508.1"/>
    <property type="molecule type" value="Genomic_DNA"/>
</dbReference>
<sequence length="290" mass="31238">MWTILRTVAVVACAALCVAARAYDVKNAQFNIATFDGSSRLTVRADKAAEYSAPTEVAEADDVYRFSATVTTGGELTSETIPHQAWIVVDDGTSAAAVWPLRVRSSGALSWSMRVDRMPAQLQNAVAEHGANWPFRIALLIGSFGTSASSQPEPLELPIAKLTFSKAVISRVSASPSKRAENEREEGFEPWPHHVHTFAKAPWLHMPPAVVSAAVAAAVVFFPWLGLVHMWRQIKSSHKTAKGTGAFIATVVVLEALAGAYWIGLSPFYVFPAVGVVLLALLRTAREALS</sequence>
<proteinExistence type="predicted"/>
<dbReference type="Pfam" id="PF25147">
    <property type="entry name" value="Ribophorin_II_C"/>
    <property type="match status" value="1"/>
</dbReference>
<protein>
    <recommendedName>
        <fullName evidence="3">Ribophorin II C-terminal domain-containing protein</fullName>
    </recommendedName>
</protein>
<evidence type="ECO:0000313" key="5">
    <source>
        <dbReference type="Proteomes" id="UP001219933"/>
    </source>
</evidence>
<keyword evidence="1" id="KW-0812">Transmembrane</keyword>
<feature type="domain" description="Ribophorin II C-terminal" evidence="3">
    <location>
        <begin position="206"/>
        <end position="290"/>
    </location>
</feature>
<keyword evidence="1" id="KW-1133">Transmembrane helix</keyword>
<accession>A0AAF0J4U4</accession>
<feature type="transmembrane region" description="Helical" evidence="1">
    <location>
        <begin position="269"/>
        <end position="285"/>
    </location>
</feature>
<reference evidence="4" key="1">
    <citation type="submission" date="2023-03" db="EMBL/GenBank/DDBJ databases">
        <title>Mating type loci evolution in Malassezia.</title>
        <authorList>
            <person name="Coelho M.A."/>
        </authorList>
    </citation>
    <scope>NUCLEOTIDE SEQUENCE</scope>
    <source>
        <strain evidence="4">CBS 11721</strain>
    </source>
</reference>
<evidence type="ECO:0000313" key="4">
    <source>
        <dbReference type="EMBL" id="WFD33508.1"/>
    </source>
</evidence>
<keyword evidence="2" id="KW-0732">Signal</keyword>
<evidence type="ECO:0000256" key="1">
    <source>
        <dbReference type="SAM" id="Phobius"/>
    </source>
</evidence>
<gene>
    <name evidence="4" type="ORF">MCUN1_000321</name>
</gene>
<organism evidence="4 5">
    <name type="scientific">Malassezia cuniculi</name>
    <dbReference type="NCBI Taxonomy" id="948313"/>
    <lineage>
        <taxon>Eukaryota</taxon>
        <taxon>Fungi</taxon>
        <taxon>Dikarya</taxon>
        <taxon>Basidiomycota</taxon>
        <taxon>Ustilaginomycotina</taxon>
        <taxon>Malasseziomycetes</taxon>
        <taxon>Malasseziales</taxon>
        <taxon>Malasseziaceae</taxon>
        <taxon>Malassezia</taxon>
    </lineage>
</organism>
<dbReference type="AlphaFoldDB" id="A0AAF0J4U4"/>
<feature type="chain" id="PRO_5041971283" description="Ribophorin II C-terminal domain-containing protein" evidence="2">
    <location>
        <begin position="23"/>
        <end position="290"/>
    </location>
</feature>
<dbReference type="InterPro" id="IPR056790">
    <property type="entry name" value="Ribophorin_II_C"/>
</dbReference>
<evidence type="ECO:0000259" key="3">
    <source>
        <dbReference type="Pfam" id="PF25147"/>
    </source>
</evidence>
<evidence type="ECO:0000256" key="2">
    <source>
        <dbReference type="SAM" id="SignalP"/>
    </source>
</evidence>